<dbReference type="Proteomes" id="UP001501446">
    <property type="component" value="Unassembled WGS sequence"/>
</dbReference>
<dbReference type="InterPro" id="IPR011013">
    <property type="entry name" value="Gal_mutarotase_sf_dom"/>
</dbReference>
<keyword evidence="6" id="KW-1185">Reference proteome</keyword>
<accession>A0ABP8WG95</accession>
<dbReference type="Pfam" id="PF01263">
    <property type="entry name" value="Aldose_epim"/>
    <property type="match status" value="1"/>
</dbReference>
<protein>
    <recommendedName>
        <fullName evidence="4">Putative glucose-6-phosphate 1-epimerase</fullName>
        <ecNumber evidence="4">5.1.3.15</ecNumber>
    </recommendedName>
</protein>
<dbReference type="PIRSF" id="PIRSF016020">
    <property type="entry name" value="PHexose_mutarotase"/>
    <property type="match status" value="1"/>
</dbReference>
<proteinExistence type="inferred from homology"/>
<dbReference type="InterPro" id="IPR014718">
    <property type="entry name" value="GH-type_carb-bd"/>
</dbReference>
<evidence type="ECO:0000313" key="5">
    <source>
        <dbReference type="EMBL" id="GAA4688615.1"/>
    </source>
</evidence>
<dbReference type="InterPro" id="IPR025532">
    <property type="entry name" value="G6P_1-epimerase"/>
</dbReference>
<comment type="similarity">
    <text evidence="2 4">Belongs to the glucose-6-phosphate 1-epimerase family.</text>
</comment>
<name>A0ABP8WG95_9MICC</name>
<evidence type="ECO:0000256" key="1">
    <source>
        <dbReference type="ARBA" id="ARBA00001096"/>
    </source>
</evidence>
<comment type="caution">
    <text evidence="5">The sequence shown here is derived from an EMBL/GenBank/DDBJ whole genome shotgun (WGS) entry which is preliminary data.</text>
</comment>
<dbReference type="EMBL" id="BAABLN010000001">
    <property type="protein sequence ID" value="GAA4688615.1"/>
    <property type="molecule type" value="Genomic_DNA"/>
</dbReference>
<dbReference type="RefSeq" id="WP_345310250.1">
    <property type="nucleotide sequence ID" value="NZ_BAABLN010000001.1"/>
</dbReference>
<sequence>MTRLPSPLTLSCPSGSGTVRTYGAHVMSWAPTGADPVVWVSSQAKDSVGEAIRGGVPICFPWFGPGRSGDLKPAHGFARITEWKLADRISEDDAAAATARFILTHEDIDPQLRGAFPHPFRAVYTVDFGAELIMSLTVTNTGSTAFEFEEALHTYLSVGDSRRISIDGLDGARYFDKVAQQEEQQSGAVTITDETDRVYHSQDTVRVKDPAMGRTITVAKEGSANTVVWNPWTEKSKAMDDFADAEWQSMVCVETANVLGDAVHVDAGKSHTMTQRLSVSRDSLLR</sequence>
<organism evidence="5 6">
    <name type="scientific">Kocuria gwangalliensis</name>
    <dbReference type="NCBI Taxonomy" id="501592"/>
    <lineage>
        <taxon>Bacteria</taxon>
        <taxon>Bacillati</taxon>
        <taxon>Actinomycetota</taxon>
        <taxon>Actinomycetes</taxon>
        <taxon>Micrococcales</taxon>
        <taxon>Micrococcaceae</taxon>
        <taxon>Kocuria</taxon>
    </lineage>
</organism>
<dbReference type="PANTHER" id="PTHR11122">
    <property type="entry name" value="APOSPORY-ASSOCIATED PROTEIN C-RELATED"/>
    <property type="match status" value="1"/>
</dbReference>
<dbReference type="EC" id="5.1.3.15" evidence="4"/>
<dbReference type="InterPro" id="IPR008183">
    <property type="entry name" value="Aldose_1/G6P_1-epimerase"/>
</dbReference>
<keyword evidence="3 4" id="KW-0413">Isomerase</keyword>
<reference evidence="6" key="1">
    <citation type="journal article" date="2019" name="Int. J. Syst. Evol. Microbiol.">
        <title>The Global Catalogue of Microorganisms (GCM) 10K type strain sequencing project: providing services to taxonomists for standard genome sequencing and annotation.</title>
        <authorList>
            <consortium name="The Broad Institute Genomics Platform"/>
            <consortium name="The Broad Institute Genome Sequencing Center for Infectious Disease"/>
            <person name="Wu L."/>
            <person name="Ma J."/>
        </authorList>
    </citation>
    <scope>NUCLEOTIDE SEQUENCE [LARGE SCALE GENOMIC DNA]</scope>
    <source>
        <strain evidence="6">JCM 18958</strain>
    </source>
</reference>
<evidence type="ECO:0000256" key="4">
    <source>
        <dbReference type="PIRNR" id="PIRNR016020"/>
    </source>
</evidence>
<dbReference type="PANTHER" id="PTHR11122:SF13">
    <property type="entry name" value="GLUCOSE-6-PHOSPHATE 1-EPIMERASE"/>
    <property type="match status" value="1"/>
</dbReference>
<dbReference type="Gene3D" id="2.70.98.10">
    <property type="match status" value="1"/>
</dbReference>
<evidence type="ECO:0000256" key="3">
    <source>
        <dbReference type="ARBA" id="ARBA00023235"/>
    </source>
</evidence>
<gene>
    <name evidence="5" type="ORF">GCM10025781_01690</name>
</gene>
<evidence type="ECO:0000313" key="6">
    <source>
        <dbReference type="Proteomes" id="UP001501446"/>
    </source>
</evidence>
<dbReference type="SUPFAM" id="SSF74650">
    <property type="entry name" value="Galactose mutarotase-like"/>
    <property type="match status" value="1"/>
</dbReference>
<evidence type="ECO:0000256" key="2">
    <source>
        <dbReference type="ARBA" id="ARBA00005866"/>
    </source>
</evidence>
<dbReference type="CDD" id="cd09020">
    <property type="entry name" value="D-hex-6-P-epi_like"/>
    <property type="match status" value="1"/>
</dbReference>
<comment type="catalytic activity">
    <reaction evidence="1">
        <text>alpha-D-glucose 6-phosphate = beta-D-glucose 6-phosphate</text>
        <dbReference type="Rhea" id="RHEA:16249"/>
        <dbReference type="ChEBI" id="CHEBI:58225"/>
        <dbReference type="ChEBI" id="CHEBI:58247"/>
        <dbReference type="EC" id="5.1.3.15"/>
    </reaction>
</comment>